<dbReference type="Pfam" id="PF00293">
    <property type="entry name" value="NUDIX"/>
    <property type="match status" value="1"/>
</dbReference>
<reference evidence="2 3" key="1">
    <citation type="submission" date="2023-02" db="EMBL/GenBank/DDBJ databases">
        <title>Oceanobacillus kimchii IFOP_LL358 isolated form Alexandrium catenella lab strain.</title>
        <authorList>
            <person name="Gajardo G."/>
            <person name="Ueki S."/>
            <person name="Maruyama F."/>
        </authorList>
    </citation>
    <scope>NUCLEOTIDE SEQUENCE [LARGE SCALE GENOMIC DNA]</scope>
    <source>
        <strain evidence="2 3">IFOP_LL358</strain>
    </source>
</reference>
<feature type="domain" description="Nudix hydrolase" evidence="1">
    <location>
        <begin position="6"/>
        <end position="38"/>
    </location>
</feature>
<accession>A0ABQ5TJ94</accession>
<organism evidence="2 3">
    <name type="scientific">Oceanobacillus kimchii</name>
    <dbReference type="NCBI Taxonomy" id="746691"/>
    <lineage>
        <taxon>Bacteria</taxon>
        <taxon>Bacillati</taxon>
        <taxon>Bacillota</taxon>
        <taxon>Bacilli</taxon>
        <taxon>Bacillales</taxon>
        <taxon>Bacillaceae</taxon>
        <taxon>Oceanobacillus</taxon>
    </lineage>
</organism>
<dbReference type="CDD" id="cd02883">
    <property type="entry name" value="NUDIX_Hydrolase"/>
    <property type="match status" value="1"/>
</dbReference>
<comment type="caution">
    <text evidence="2">The sequence shown here is derived from an EMBL/GenBank/DDBJ whole genome shotgun (WGS) entry which is preliminary data.</text>
</comment>
<evidence type="ECO:0000313" key="2">
    <source>
        <dbReference type="EMBL" id="GLO64527.1"/>
    </source>
</evidence>
<keyword evidence="3" id="KW-1185">Reference proteome</keyword>
<evidence type="ECO:0000313" key="3">
    <source>
        <dbReference type="Proteomes" id="UP001275436"/>
    </source>
</evidence>
<dbReference type="Gene3D" id="3.90.79.10">
    <property type="entry name" value="Nucleoside Triphosphate Pyrophosphohydrolase"/>
    <property type="match status" value="1"/>
</dbReference>
<sequence length="120" mass="14138">MIDLKQRGWDFTGGHIEVGETPEQCFQRETLEEGYVEGDCFLLGYITVDHSENENWKEDSKYPKVGYQIFLKMSITQVHQFEGKYESSNRMFIQPIKASRFHHNWNAIYQDILKVALSIE</sequence>
<dbReference type="InterPro" id="IPR015797">
    <property type="entry name" value="NUDIX_hydrolase-like_dom_sf"/>
</dbReference>
<dbReference type="Proteomes" id="UP001275436">
    <property type="component" value="Unassembled WGS sequence"/>
</dbReference>
<dbReference type="InterPro" id="IPR000086">
    <property type="entry name" value="NUDIX_hydrolase_dom"/>
</dbReference>
<protein>
    <recommendedName>
        <fullName evidence="1">Nudix hydrolase domain-containing protein</fullName>
    </recommendedName>
</protein>
<proteinExistence type="predicted"/>
<dbReference type="SUPFAM" id="SSF55811">
    <property type="entry name" value="Nudix"/>
    <property type="match status" value="1"/>
</dbReference>
<name>A0ABQ5TJ94_9BACI</name>
<evidence type="ECO:0000259" key="1">
    <source>
        <dbReference type="Pfam" id="PF00293"/>
    </source>
</evidence>
<dbReference type="EMBL" id="BSKO01000001">
    <property type="protein sequence ID" value="GLO64527.1"/>
    <property type="molecule type" value="Genomic_DNA"/>
</dbReference>
<gene>
    <name evidence="2" type="ORF">MACH08_03110</name>
</gene>